<name>A0ACC1NGF2_9PEZI</name>
<comment type="caution">
    <text evidence="1">The sequence shown here is derived from an EMBL/GenBank/DDBJ whole genome shotgun (WGS) entry which is preliminary data.</text>
</comment>
<organism evidence="1 2">
    <name type="scientific">Xylaria curta</name>
    <dbReference type="NCBI Taxonomy" id="42375"/>
    <lineage>
        <taxon>Eukaryota</taxon>
        <taxon>Fungi</taxon>
        <taxon>Dikarya</taxon>
        <taxon>Ascomycota</taxon>
        <taxon>Pezizomycotina</taxon>
        <taxon>Sordariomycetes</taxon>
        <taxon>Xylariomycetidae</taxon>
        <taxon>Xylariales</taxon>
        <taxon>Xylariaceae</taxon>
        <taxon>Xylaria</taxon>
    </lineage>
</organism>
<proteinExistence type="predicted"/>
<reference evidence="1" key="1">
    <citation type="submission" date="2022-10" db="EMBL/GenBank/DDBJ databases">
        <title>Genome Sequence of Xylaria curta.</title>
        <authorList>
            <person name="Buettner E."/>
        </authorList>
    </citation>
    <scope>NUCLEOTIDE SEQUENCE</scope>
    <source>
        <strain evidence="1">Babe10</strain>
    </source>
</reference>
<keyword evidence="2" id="KW-1185">Reference proteome</keyword>
<sequence>MRLINTHTSEFKEFYGDQIPRYAILSHTWQQGEEVTFQEWLRWEKDVLVRKKSGFDKIRRACRLARRDSLDWAWVDTSCIDKTSSAELTEAINSMYEWYRKSAICYAYLSDVSIIPAKEDDQEFIYEFSKSRWWTRGWTLQELLAPTKVIFLTRAWKTINSRPSLARTIQHISGISETFLDGTTSPQMAYAGQKMSWLSKRETTRVEDMAYCMLGLFEINMPLLYGEGRKAFWRLQEEIIKVSNDHTIFCWTWTKTVPKTWVHMLAPWPDTFVDSSQFISVLPPRCDTILMPVPYAMTNVGLSIQLPVFYTLNSWFVCLNVRFEGGSQGAYAGVRVAELGANRGLRRCWFPAGPIQLLRDAIEKHDSGEERTYNFIIGSRFSHFYNFGEECHMPPTSSLPQPVVVQADLQGWRFTLFPCSHPAHAISLFFAVMEVKKGDEIWYCDIASRDDLESLQSPGFFIKGDFAQQMEARGQAWFQKNLDIFRPLELGAR</sequence>
<evidence type="ECO:0000313" key="1">
    <source>
        <dbReference type="EMBL" id="KAJ2978055.1"/>
    </source>
</evidence>
<accession>A0ACC1NGF2</accession>
<dbReference type="EMBL" id="JAPDGR010002029">
    <property type="protein sequence ID" value="KAJ2978055.1"/>
    <property type="molecule type" value="Genomic_DNA"/>
</dbReference>
<dbReference type="Proteomes" id="UP001143856">
    <property type="component" value="Unassembled WGS sequence"/>
</dbReference>
<protein>
    <submittedName>
        <fullName evidence="1">Uncharacterized protein</fullName>
    </submittedName>
</protein>
<gene>
    <name evidence="1" type="ORF">NUW58_g7614</name>
</gene>
<evidence type="ECO:0000313" key="2">
    <source>
        <dbReference type="Proteomes" id="UP001143856"/>
    </source>
</evidence>